<feature type="domain" description="Helicase MOV-10-like beta-barrel" evidence="4">
    <location>
        <begin position="428"/>
        <end position="501"/>
    </location>
</feature>
<evidence type="ECO:0000313" key="6">
    <source>
        <dbReference type="Proteomes" id="UP000283530"/>
    </source>
</evidence>
<keyword evidence="5" id="KW-0067">ATP-binding</keyword>
<feature type="compositionally biased region" description="Polar residues" evidence="3">
    <location>
        <begin position="822"/>
        <end position="832"/>
    </location>
</feature>
<accession>A0A443PPF5</accession>
<dbReference type="PANTHER" id="PTHR45418:SF5">
    <property type="entry name" value="BRCA2-INTERACTING PROTEIN-LIKE-RELATED"/>
    <property type="match status" value="1"/>
</dbReference>
<sequence length="1526" mass="172255">MSWLLDILRGVQRYIHEGNYQNPTPDVSAQKEPARTSPPTQPESTPVRVATQTPPPSVSQRNSVDSVRPTTLSKPPEKPSGSYATATPSNWRSPTNVLPVDHIPGDIKHVIERDQVPQVLKKRLSKSDYEDYIGTPNVSATEQTARTSPPTQPKTTPVQVATQTPSPSVSQRNSVDSVRPTTLSKPTEKPSGSYATPSNWRSPTNVLPVYHIPGDIKHVIEKDQVPQVLKKRLTTISDYDDYFAALLSGVDYNMNKSLRENGTPNVSAKEQAARTSPPTQPKTTPARVAAQTPSPSLSQRNSVDSVRPPIISNPPENPSGSYATPSNWRPPNVLPVYHIPGDIKHVIEKDQVPEVLKEHVSPSNYVDYFAALLYAEDYYMEKWSEFLKEFVLSGITLRLREETMSGKPRKSNKTVYMNQMGILECNKEEKKVYVEFDMDSIPERRPFLLAKDYVYVRPSGKTVKPFQGFLSRVEKSKLLLAEFGEDFHAQHSLMNKYDVWFDFNRVCLKRSHQGVAAAVDPSFRGILFPDRVSRSRRQIPILTVPFNRNFDQVEMSAVNQILSLKGPPPYLIVESSLPRSHGIVVEAILQIYRAFKESRILIVAPQNHTCDWLIISLQEEIPVSEMFRANATFRERNEVPEDVLSSSLYEGECFTCPPSEDLRKFKVIASTFMSSFRLHGQGIYAGHFSHIFVVDACYATEPETMVTLANLANESTAVVLTGSSEHYARWVRSDIARANGLRRSYFKRLLESEPYKSRDPGFVKYLIYAQKEPARASPPTQPETTPVRVATQTPPPSVSQRNYVDSVRPTTISKPTEKPSGSYATPSNWRSPTNVLPDHIPGEIKHVIEKDQVPQVMKKRISTISNYEDYVGALLYGDNNCLYKGLGDNRTPNVSTKKQPARTSPTTQPKTTPARVTAQTPPSLSQRNSVDSVRPPIISNPPENPSGSYATPSNWRPPNVLPVYHIPGDIKHVIEKDQVPQVLKKRISTISNYEDYFGALLYGDNNCLYKGLGENRTPNVSTKKQPARTSPPTQPKTTPARVAAQTPSPSLSQRNSVDSVRPPIISNPPENPSGSYATPSNRRPTHVLPAYHIPVDFKLIIEKDQIPQVLKEHVSPSNYVDYFAALLYAEDYYREKWSEFSKEFVLSGITLRLREETISGKSRKSNEAVYMNQMGRHKSHKEEEKVYVEFDMDSINERRRFLLAKDYVYVRRSGETVKPFQGFLSRVEKSKLLLAEFGKDFQAQHSLTNKYDVWFDFNRVCLKRSHQGIAAAVDPSFRGILFPELVSRSRRQIPIFTSSFNRDFDQVEMSAVNQILSLKGPPPYLIVESSPPRSHGIIVEAILQIYRTFKESRILIVAPQNHTCDWLIISLQEDIPVSEMFRANAAFRERDEVPKDVLSSSLYEGECFTLPPSEDLRKFKVIASTCMSSFRLHCHGIYAGHFSHIFVVDACYATEPETMVTLANLANESTAVVLTGSSEHDARWVRSEIASENGLRRSYFKRLLESEPYKSRDPGYVKYLIYDEHI</sequence>
<dbReference type="GO" id="GO:0005737">
    <property type="term" value="C:cytoplasm"/>
    <property type="evidence" value="ECO:0007669"/>
    <property type="project" value="UniProtKB-SubCell"/>
</dbReference>
<dbReference type="OrthoDB" id="6513042at2759"/>
<dbReference type="Gene3D" id="3.40.50.300">
    <property type="entry name" value="P-loop containing nucleotide triphosphate hydrolases"/>
    <property type="match status" value="2"/>
</dbReference>
<feature type="compositionally biased region" description="Low complexity" evidence="3">
    <location>
        <begin position="147"/>
        <end position="167"/>
    </location>
</feature>
<feature type="compositionally biased region" description="Polar residues" evidence="3">
    <location>
        <begin position="136"/>
        <end position="146"/>
    </location>
</feature>
<dbReference type="EMBL" id="QPKB01000009">
    <property type="protein sequence ID" value="RWR92615.1"/>
    <property type="molecule type" value="Genomic_DNA"/>
</dbReference>
<dbReference type="PANTHER" id="PTHR45418">
    <property type="entry name" value="CANCER/TESTIS ANTIGEN 55"/>
    <property type="match status" value="1"/>
</dbReference>
<feature type="region of interest" description="Disordered" evidence="3">
    <location>
        <begin position="773"/>
        <end position="832"/>
    </location>
</feature>
<dbReference type="GO" id="GO:0016787">
    <property type="term" value="F:hydrolase activity"/>
    <property type="evidence" value="ECO:0007669"/>
    <property type="project" value="UniProtKB-KW"/>
</dbReference>
<feature type="region of interest" description="Disordered" evidence="3">
    <location>
        <begin position="889"/>
        <end position="956"/>
    </location>
</feature>
<feature type="region of interest" description="Disordered" evidence="3">
    <location>
        <begin position="18"/>
        <end position="97"/>
    </location>
</feature>
<organism evidence="5 6">
    <name type="scientific">Cinnamomum micranthum f. kanehirae</name>
    <dbReference type="NCBI Taxonomy" id="337451"/>
    <lineage>
        <taxon>Eukaryota</taxon>
        <taxon>Viridiplantae</taxon>
        <taxon>Streptophyta</taxon>
        <taxon>Embryophyta</taxon>
        <taxon>Tracheophyta</taxon>
        <taxon>Spermatophyta</taxon>
        <taxon>Magnoliopsida</taxon>
        <taxon>Magnoliidae</taxon>
        <taxon>Laurales</taxon>
        <taxon>Lauraceae</taxon>
        <taxon>Cinnamomum</taxon>
    </lineage>
</organism>
<name>A0A443PPF5_9MAGN</name>
<feature type="compositionally biased region" description="Polar residues" evidence="3">
    <location>
        <begin position="291"/>
        <end position="304"/>
    </location>
</feature>
<gene>
    <name evidence="5" type="ORF">CKAN_02183300</name>
</gene>
<reference evidence="5 6" key="1">
    <citation type="journal article" date="2019" name="Nat. Plants">
        <title>Stout camphor tree genome fills gaps in understanding of flowering plant genome evolution.</title>
        <authorList>
            <person name="Chaw S.M."/>
            <person name="Liu Y.C."/>
            <person name="Wu Y.W."/>
            <person name="Wang H.Y."/>
            <person name="Lin C.I."/>
            <person name="Wu C.S."/>
            <person name="Ke H.M."/>
            <person name="Chang L.Y."/>
            <person name="Hsu C.Y."/>
            <person name="Yang H.T."/>
            <person name="Sudianto E."/>
            <person name="Hsu M.H."/>
            <person name="Wu K.P."/>
            <person name="Wang L.N."/>
            <person name="Leebens-Mack J.H."/>
            <person name="Tsai I.J."/>
        </authorList>
    </citation>
    <scope>NUCLEOTIDE SEQUENCE [LARGE SCALE GENOMIC DNA]</scope>
    <source>
        <strain evidence="6">cv. Chaw 1501</strain>
        <tissue evidence="5">Young leaves</tissue>
    </source>
</reference>
<dbReference type="InterPro" id="IPR027417">
    <property type="entry name" value="P-loop_NTPase"/>
</dbReference>
<keyword evidence="2" id="KW-0963">Cytoplasm</keyword>
<proteinExistence type="predicted"/>
<feature type="compositionally biased region" description="Polar residues" evidence="3">
    <location>
        <begin position="58"/>
        <end position="73"/>
    </location>
</feature>
<evidence type="ECO:0000256" key="2">
    <source>
        <dbReference type="ARBA" id="ARBA00022490"/>
    </source>
</evidence>
<feature type="compositionally biased region" description="Polar residues" evidence="3">
    <location>
        <begin position="798"/>
        <end position="814"/>
    </location>
</feature>
<dbReference type="STRING" id="337451.A0A443PPF5"/>
<dbReference type="GO" id="GO:0004386">
    <property type="term" value="F:helicase activity"/>
    <property type="evidence" value="ECO:0007669"/>
    <property type="project" value="UniProtKB-KW"/>
</dbReference>
<keyword evidence="5" id="KW-0378">Hydrolase</keyword>
<feature type="compositionally biased region" description="Polar residues" evidence="3">
    <location>
        <begin position="890"/>
        <end position="911"/>
    </location>
</feature>
<comment type="subcellular location">
    <subcellularLocation>
        <location evidence="1">Cytoplasm</location>
    </subcellularLocation>
</comment>
<evidence type="ECO:0000313" key="5">
    <source>
        <dbReference type="EMBL" id="RWR92615.1"/>
    </source>
</evidence>
<keyword evidence="5" id="KW-0347">Helicase</keyword>
<dbReference type="GO" id="GO:0005524">
    <property type="term" value="F:ATP binding"/>
    <property type="evidence" value="ECO:0007669"/>
    <property type="project" value="UniProtKB-KW"/>
</dbReference>
<dbReference type="Proteomes" id="UP000283530">
    <property type="component" value="Unassembled WGS sequence"/>
</dbReference>
<evidence type="ECO:0000256" key="3">
    <source>
        <dbReference type="SAM" id="MobiDB-lite"/>
    </source>
</evidence>
<feature type="region of interest" description="Disordered" evidence="3">
    <location>
        <begin position="258"/>
        <end position="326"/>
    </location>
</feature>
<evidence type="ECO:0000259" key="4">
    <source>
        <dbReference type="Pfam" id="PF21634"/>
    </source>
</evidence>
<evidence type="ECO:0000256" key="1">
    <source>
        <dbReference type="ARBA" id="ARBA00004496"/>
    </source>
</evidence>
<feature type="compositionally biased region" description="Polar residues" evidence="3">
    <location>
        <begin position="1016"/>
        <end position="1037"/>
    </location>
</feature>
<dbReference type="InterPro" id="IPR049080">
    <property type="entry name" value="MOV-10-like_beta-barrel"/>
</dbReference>
<feature type="compositionally biased region" description="Polar residues" evidence="3">
    <location>
        <begin position="258"/>
        <end position="283"/>
    </location>
</feature>
<feature type="compositionally biased region" description="Polar residues" evidence="3">
    <location>
        <begin position="168"/>
        <end position="185"/>
    </location>
</feature>
<feature type="compositionally biased region" description="Polar residues" evidence="3">
    <location>
        <begin position="1045"/>
        <end position="1058"/>
    </location>
</feature>
<protein>
    <submittedName>
        <fullName evidence="5">Putative RNA helicase SDE3</fullName>
    </submittedName>
</protein>
<keyword evidence="5" id="KW-0547">Nucleotide-binding</keyword>
<feature type="compositionally biased region" description="Polar residues" evidence="3">
    <location>
        <begin position="917"/>
        <end position="931"/>
    </location>
</feature>
<feature type="region of interest" description="Disordered" evidence="3">
    <location>
        <begin position="1015"/>
        <end position="1083"/>
    </location>
</feature>
<feature type="compositionally biased region" description="Polar residues" evidence="3">
    <location>
        <begin position="947"/>
        <end position="956"/>
    </location>
</feature>
<dbReference type="Pfam" id="PF21634">
    <property type="entry name" value="MOV-10_beta-barrel"/>
    <property type="match status" value="2"/>
</dbReference>
<feature type="compositionally biased region" description="Polar residues" evidence="3">
    <location>
        <begin position="193"/>
        <end position="203"/>
    </location>
</feature>
<feature type="domain" description="Helicase MOV-10-like beta-barrel" evidence="4">
    <location>
        <begin position="1182"/>
        <end position="1255"/>
    </location>
</feature>
<feature type="compositionally biased region" description="Polar residues" evidence="3">
    <location>
        <begin position="82"/>
        <end position="96"/>
    </location>
</feature>
<comment type="caution">
    <text evidence="5">The sequence shown here is derived from an EMBL/GenBank/DDBJ whole genome shotgun (WGS) entry which is preliminary data.</text>
</comment>
<keyword evidence="6" id="KW-1185">Reference proteome</keyword>
<feature type="region of interest" description="Disordered" evidence="3">
    <location>
        <begin position="131"/>
        <end position="203"/>
    </location>
</feature>